<keyword evidence="3" id="KW-1185">Reference proteome</keyword>
<dbReference type="PANTHER" id="PTHR42905">
    <property type="entry name" value="PHOSPHOENOLPYRUVATE CARBOXYLASE"/>
    <property type="match status" value="1"/>
</dbReference>
<protein>
    <submittedName>
        <fullName evidence="2">Phosphoenolpyruvate/pyruvate domain-containing protein</fullName>
    </submittedName>
</protein>
<comment type="catalytic activity">
    <reaction evidence="1">
        <text>(2S,3R)-3-hydroxybutane-1,2,3-tricarboxylate = pyruvate + succinate</text>
        <dbReference type="Rhea" id="RHEA:16809"/>
        <dbReference type="ChEBI" id="CHEBI:15361"/>
        <dbReference type="ChEBI" id="CHEBI:30031"/>
        <dbReference type="ChEBI" id="CHEBI:57429"/>
        <dbReference type="EC" id="4.1.3.30"/>
    </reaction>
</comment>
<proteinExistence type="predicted"/>
<dbReference type="EMBL" id="ML977182">
    <property type="protein sequence ID" value="KAF1982691.1"/>
    <property type="molecule type" value="Genomic_DNA"/>
</dbReference>
<gene>
    <name evidence="2" type="ORF">K402DRAFT_414868</name>
</gene>
<dbReference type="Pfam" id="PF13714">
    <property type="entry name" value="PEP_mutase"/>
    <property type="match status" value="1"/>
</dbReference>
<dbReference type="OrthoDB" id="1923844at2759"/>
<name>A0A6G1GP39_9PEZI</name>
<dbReference type="GO" id="GO:0046421">
    <property type="term" value="F:methylisocitrate lyase activity"/>
    <property type="evidence" value="ECO:0007669"/>
    <property type="project" value="UniProtKB-EC"/>
</dbReference>
<dbReference type="AlphaFoldDB" id="A0A6G1GP39"/>
<sequence length="255" mass="26916">MSSPDGIATAPISAATKLRKMLEDPSKTIVCPGVYDGFSARIALEVGFDALYMTGAGTTASLLGHADLGIANLTDMSTHATMIANLSPSVPLIADMDTGYGGPINVARATTAYIRAGVAAFHLEDQVQSKRCGHLANKQLVELPEFLSRIKAADAARKRAGSDVLIIARTDALQGFGYDESLRRLLAARDAGADVGFLEGVTSVALCRRIIADVAPWPMLLNMGFTPRRLFEVCGLEESMGIDREAGGKGFEKGA</sequence>
<dbReference type="InterPro" id="IPR018523">
    <property type="entry name" value="Isocitrate_lyase_ph_CS"/>
</dbReference>
<dbReference type="InterPro" id="IPR039556">
    <property type="entry name" value="ICL/PEPM"/>
</dbReference>
<evidence type="ECO:0000313" key="3">
    <source>
        <dbReference type="Proteomes" id="UP000800041"/>
    </source>
</evidence>
<dbReference type="Gene3D" id="3.20.20.60">
    <property type="entry name" value="Phosphoenolpyruvate-binding domains"/>
    <property type="match status" value="1"/>
</dbReference>
<dbReference type="PANTHER" id="PTHR42905:SF2">
    <property type="entry name" value="PHOSPHOENOLPYRUVATE CARBOXYLASE FAMILY PROTEIN"/>
    <property type="match status" value="1"/>
</dbReference>
<dbReference type="CDD" id="cd00377">
    <property type="entry name" value="ICL_PEPM"/>
    <property type="match status" value="1"/>
</dbReference>
<dbReference type="InterPro" id="IPR040442">
    <property type="entry name" value="Pyrv_kinase-like_dom_sf"/>
</dbReference>
<evidence type="ECO:0000256" key="1">
    <source>
        <dbReference type="ARBA" id="ARBA00001050"/>
    </source>
</evidence>
<organism evidence="2 3">
    <name type="scientific">Aulographum hederae CBS 113979</name>
    <dbReference type="NCBI Taxonomy" id="1176131"/>
    <lineage>
        <taxon>Eukaryota</taxon>
        <taxon>Fungi</taxon>
        <taxon>Dikarya</taxon>
        <taxon>Ascomycota</taxon>
        <taxon>Pezizomycotina</taxon>
        <taxon>Dothideomycetes</taxon>
        <taxon>Pleosporomycetidae</taxon>
        <taxon>Aulographales</taxon>
        <taxon>Aulographaceae</taxon>
    </lineage>
</organism>
<reference evidence="2" key="1">
    <citation type="journal article" date="2020" name="Stud. Mycol.">
        <title>101 Dothideomycetes genomes: a test case for predicting lifestyles and emergence of pathogens.</title>
        <authorList>
            <person name="Haridas S."/>
            <person name="Albert R."/>
            <person name="Binder M."/>
            <person name="Bloem J."/>
            <person name="Labutti K."/>
            <person name="Salamov A."/>
            <person name="Andreopoulos B."/>
            <person name="Baker S."/>
            <person name="Barry K."/>
            <person name="Bills G."/>
            <person name="Bluhm B."/>
            <person name="Cannon C."/>
            <person name="Castanera R."/>
            <person name="Culley D."/>
            <person name="Daum C."/>
            <person name="Ezra D."/>
            <person name="Gonzalez J."/>
            <person name="Henrissat B."/>
            <person name="Kuo A."/>
            <person name="Liang C."/>
            <person name="Lipzen A."/>
            <person name="Lutzoni F."/>
            <person name="Magnuson J."/>
            <person name="Mondo S."/>
            <person name="Nolan M."/>
            <person name="Ohm R."/>
            <person name="Pangilinan J."/>
            <person name="Park H.-J."/>
            <person name="Ramirez L."/>
            <person name="Alfaro M."/>
            <person name="Sun H."/>
            <person name="Tritt A."/>
            <person name="Yoshinaga Y."/>
            <person name="Zwiers L.-H."/>
            <person name="Turgeon B."/>
            <person name="Goodwin S."/>
            <person name="Spatafora J."/>
            <person name="Crous P."/>
            <person name="Grigoriev I."/>
        </authorList>
    </citation>
    <scope>NUCLEOTIDE SEQUENCE</scope>
    <source>
        <strain evidence="2">CBS 113979</strain>
    </source>
</reference>
<evidence type="ECO:0000313" key="2">
    <source>
        <dbReference type="EMBL" id="KAF1982691.1"/>
    </source>
</evidence>
<dbReference type="InterPro" id="IPR015813">
    <property type="entry name" value="Pyrv/PenolPyrv_kinase-like_dom"/>
</dbReference>
<keyword evidence="2" id="KW-0670">Pyruvate</keyword>
<dbReference type="PROSITE" id="PS00161">
    <property type="entry name" value="ISOCITRATE_LYASE"/>
    <property type="match status" value="1"/>
</dbReference>
<dbReference type="SUPFAM" id="SSF51621">
    <property type="entry name" value="Phosphoenolpyruvate/pyruvate domain"/>
    <property type="match status" value="1"/>
</dbReference>
<accession>A0A6G1GP39</accession>
<dbReference type="Proteomes" id="UP000800041">
    <property type="component" value="Unassembled WGS sequence"/>
</dbReference>